<proteinExistence type="predicted"/>
<dbReference type="EMBL" id="JAXOVC010000006">
    <property type="protein sequence ID" value="KAK4500410.1"/>
    <property type="molecule type" value="Genomic_DNA"/>
</dbReference>
<reference evidence="1 2" key="1">
    <citation type="journal article" date="2023" name="G3 (Bethesda)">
        <title>A chromosome-level genome assembly of Zasmidium syzygii isolated from banana leaves.</title>
        <authorList>
            <person name="van Westerhoven A.C."/>
            <person name="Mehrabi R."/>
            <person name="Talebi R."/>
            <person name="Steentjes M.B.F."/>
            <person name="Corcolon B."/>
            <person name="Chong P.A."/>
            <person name="Kema G.H.J."/>
            <person name="Seidl M.F."/>
        </authorList>
    </citation>
    <scope>NUCLEOTIDE SEQUENCE [LARGE SCALE GENOMIC DNA]</scope>
    <source>
        <strain evidence="1 2">P124</strain>
    </source>
</reference>
<name>A0ABR0EGJ8_ZASCE</name>
<evidence type="ECO:0000313" key="2">
    <source>
        <dbReference type="Proteomes" id="UP001305779"/>
    </source>
</evidence>
<organism evidence="1 2">
    <name type="scientific">Zasmidium cellare</name>
    <name type="common">Wine cellar mold</name>
    <name type="synonym">Racodium cellare</name>
    <dbReference type="NCBI Taxonomy" id="395010"/>
    <lineage>
        <taxon>Eukaryota</taxon>
        <taxon>Fungi</taxon>
        <taxon>Dikarya</taxon>
        <taxon>Ascomycota</taxon>
        <taxon>Pezizomycotina</taxon>
        <taxon>Dothideomycetes</taxon>
        <taxon>Dothideomycetidae</taxon>
        <taxon>Mycosphaerellales</taxon>
        <taxon>Mycosphaerellaceae</taxon>
        <taxon>Zasmidium</taxon>
    </lineage>
</organism>
<dbReference type="Proteomes" id="UP001305779">
    <property type="component" value="Unassembled WGS sequence"/>
</dbReference>
<sequence length="189" mass="20812">MSQAMAHAGLLGGNYLRFSDEIHISISELYRAAAQANLWLGEEVYQAGAGPAVVESARLGIQIVAMGNLLMGFARASGRPYTAEQIREWKSLIKGLFEVVKRWNGRRMDAMVFPAEMKREIARGGLVTEAFFEGDVQPASLRADFDVLLQYLSVKTVDAHAAREAMRATLNSEPSVLYKVSAWFGSLGR</sequence>
<keyword evidence="2" id="KW-1185">Reference proteome</keyword>
<comment type="caution">
    <text evidence="1">The sequence shown here is derived from an EMBL/GenBank/DDBJ whole genome shotgun (WGS) entry which is preliminary data.</text>
</comment>
<gene>
    <name evidence="1" type="ORF">PRZ48_008599</name>
</gene>
<accession>A0ABR0EGJ8</accession>
<evidence type="ECO:0000313" key="1">
    <source>
        <dbReference type="EMBL" id="KAK4500410.1"/>
    </source>
</evidence>
<protein>
    <submittedName>
        <fullName evidence="1">Uncharacterized protein</fullName>
    </submittedName>
</protein>